<dbReference type="GO" id="GO:0046677">
    <property type="term" value="P:response to antibiotic"/>
    <property type="evidence" value="ECO:0007669"/>
    <property type="project" value="UniProtKB-KW"/>
</dbReference>
<keyword evidence="7" id="KW-0046">Antibiotic resistance</keyword>
<dbReference type="InterPro" id="IPR020846">
    <property type="entry name" value="MFS_dom"/>
</dbReference>
<reference evidence="12" key="1">
    <citation type="submission" date="2015-07" db="EMBL/GenBank/DDBJ databases">
        <authorList>
            <consortium name="Consortium for Microbial Forensics and Genomics (microFORGE)"/>
            <person name="Knight B.M."/>
            <person name="Roberts D.P."/>
            <person name="Lin D."/>
            <person name="Hari K."/>
            <person name="Fletcher J."/>
            <person name="Melcher U."/>
            <person name="Blagden T."/>
            <person name="Winegar R.A."/>
        </authorList>
    </citation>
    <scope>NUCLEOTIDE SEQUENCE [LARGE SCALE GENOMIC DNA]</scope>
    <source>
        <strain evidence="12">NRRL B-1447</strain>
    </source>
</reference>
<dbReference type="InterPro" id="IPR011701">
    <property type="entry name" value="MFS"/>
</dbReference>
<feature type="transmembrane region" description="Helical" evidence="9">
    <location>
        <begin position="352"/>
        <end position="371"/>
    </location>
</feature>
<dbReference type="PROSITE" id="PS50850">
    <property type="entry name" value="MFS"/>
    <property type="match status" value="1"/>
</dbReference>
<evidence type="ECO:0000313" key="12">
    <source>
        <dbReference type="Proteomes" id="UP000037084"/>
    </source>
</evidence>
<evidence type="ECO:0000256" key="9">
    <source>
        <dbReference type="SAM" id="Phobius"/>
    </source>
</evidence>
<dbReference type="Gene3D" id="1.20.1720.10">
    <property type="entry name" value="Multidrug resistance protein D"/>
    <property type="match status" value="1"/>
</dbReference>
<comment type="caution">
    <text evidence="11">The sequence shown here is derived from an EMBL/GenBank/DDBJ whole genome shotgun (WGS) entry which is preliminary data.</text>
</comment>
<evidence type="ECO:0000256" key="2">
    <source>
        <dbReference type="ARBA" id="ARBA00022448"/>
    </source>
</evidence>
<comment type="subcellular location">
    <subcellularLocation>
        <location evidence="1">Cell membrane</location>
        <topology evidence="1">Multi-pass membrane protein</topology>
    </subcellularLocation>
</comment>
<evidence type="ECO:0000256" key="6">
    <source>
        <dbReference type="ARBA" id="ARBA00023136"/>
    </source>
</evidence>
<keyword evidence="4 9" id="KW-0812">Transmembrane</keyword>
<feature type="transmembrane region" description="Helical" evidence="9">
    <location>
        <begin position="184"/>
        <end position="207"/>
    </location>
</feature>
<feature type="transmembrane region" description="Helical" evidence="9">
    <location>
        <begin position="30"/>
        <end position="56"/>
    </location>
</feature>
<feature type="transmembrane region" description="Helical" evidence="9">
    <location>
        <begin position="98"/>
        <end position="121"/>
    </location>
</feature>
<sequence>MSGATGHTAASEEQGRPPAPARRGVRGHPWLTLLTLSVGAMMVSLDGTIVTVAQPAMQADLGASLTGIQWVTNGYLLAVAALLIAAGRLGDRYGHRTVFLIGAAGFTATSVAIGASGSLGWVIGLRVLQGVFGALMQPATLGLLRTAFPAEKLNMPIAVRSAVIAASTAAGPVVGGLLVEHATWSWVFFLNVPLGALALVLGVTVLRDARAEGGRSGRLDLLGMVVLGGALCLFVGGLATVADRGRPDARTTALLAAALLLGAFFVRWQRRAPDPLVPPRIFRSVRFTVGVLTMLAMSFVMFGAPFVLIFYLQNVLGLSPADSGIRVLGLTLLMIVGAPPAAMWISRSGPRAPVVVGLLVTATAMCALSRLDAESGTLQTTLCFFLLGLGFSPVMVGATKLVIGSAPVELSGVAGGMQQTSMQVGGSLGTAVVGALVAAHAASALPGRLAAEGVVLEPGALDEAVRTVAVGLAPDAGAVGAAQATLTRIGQTVFLEGMQQALLATAAVAALGAVAGLFAGPGKAVPPGTGEGRDR</sequence>
<dbReference type="OrthoDB" id="7375466at2"/>
<evidence type="ECO:0000256" key="7">
    <source>
        <dbReference type="ARBA" id="ARBA00023251"/>
    </source>
</evidence>
<feature type="transmembrane region" description="Helical" evidence="9">
    <location>
        <begin position="501"/>
        <end position="519"/>
    </location>
</feature>
<feature type="transmembrane region" description="Helical" evidence="9">
    <location>
        <begin position="324"/>
        <end position="345"/>
    </location>
</feature>
<feature type="domain" description="Major facilitator superfamily (MFS) profile" evidence="10">
    <location>
        <begin position="32"/>
        <end position="524"/>
    </location>
</feature>
<dbReference type="InterPro" id="IPR036259">
    <property type="entry name" value="MFS_trans_sf"/>
</dbReference>
<dbReference type="Gene3D" id="1.20.1250.20">
    <property type="entry name" value="MFS general substrate transporter like domains"/>
    <property type="match status" value="1"/>
</dbReference>
<keyword evidence="3" id="KW-1003">Cell membrane</keyword>
<dbReference type="EMBL" id="LGUV01000370">
    <property type="protein sequence ID" value="KOG45161.1"/>
    <property type="molecule type" value="Genomic_DNA"/>
</dbReference>
<dbReference type="GO" id="GO:0022857">
    <property type="term" value="F:transmembrane transporter activity"/>
    <property type="evidence" value="ECO:0007669"/>
    <property type="project" value="InterPro"/>
</dbReference>
<dbReference type="Pfam" id="PF07690">
    <property type="entry name" value="MFS_1"/>
    <property type="match status" value="1"/>
</dbReference>
<dbReference type="PANTHER" id="PTHR42718:SF42">
    <property type="entry name" value="EXPORT PROTEIN"/>
    <property type="match status" value="1"/>
</dbReference>
<feature type="transmembrane region" description="Helical" evidence="9">
    <location>
        <begin position="289"/>
        <end position="312"/>
    </location>
</feature>
<evidence type="ECO:0000259" key="10">
    <source>
        <dbReference type="PROSITE" id="PS50850"/>
    </source>
</evidence>
<dbReference type="InterPro" id="IPR004638">
    <property type="entry name" value="EmrB-like"/>
</dbReference>
<feature type="transmembrane region" description="Helical" evidence="9">
    <location>
        <begin position="157"/>
        <end position="178"/>
    </location>
</feature>
<dbReference type="GO" id="GO:0005886">
    <property type="term" value="C:plasma membrane"/>
    <property type="evidence" value="ECO:0007669"/>
    <property type="project" value="UniProtKB-SubCell"/>
</dbReference>
<name>A0A0L8M460_STRVG</name>
<dbReference type="NCBIfam" id="TIGR00711">
    <property type="entry name" value="efflux_EmrB"/>
    <property type="match status" value="1"/>
</dbReference>
<accession>A0A0L8M460</accession>
<proteinExistence type="predicted"/>
<evidence type="ECO:0000313" key="11">
    <source>
        <dbReference type="EMBL" id="KOG45161.1"/>
    </source>
</evidence>
<feature type="transmembrane region" description="Helical" evidence="9">
    <location>
        <begin position="68"/>
        <end position="86"/>
    </location>
</feature>
<evidence type="ECO:0000256" key="8">
    <source>
        <dbReference type="SAM" id="MobiDB-lite"/>
    </source>
</evidence>
<dbReference type="CDD" id="cd17321">
    <property type="entry name" value="MFS_MMR_MDR_like"/>
    <property type="match status" value="1"/>
</dbReference>
<dbReference type="SUPFAM" id="SSF103473">
    <property type="entry name" value="MFS general substrate transporter"/>
    <property type="match status" value="1"/>
</dbReference>
<dbReference type="Proteomes" id="UP000037084">
    <property type="component" value="Unassembled WGS sequence"/>
</dbReference>
<keyword evidence="2" id="KW-0813">Transport</keyword>
<dbReference type="RefSeq" id="WP_053176784.1">
    <property type="nucleotide sequence ID" value="NZ_LGUV01000370.1"/>
</dbReference>
<feature type="region of interest" description="Disordered" evidence="8">
    <location>
        <begin position="1"/>
        <end position="24"/>
    </location>
</feature>
<evidence type="ECO:0000256" key="1">
    <source>
        <dbReference type="ARBA" id="ARBA00004651"/>
    </source>
</evidence>
<keyword evidence="6 9" id="KW-0472">Membrane</keyword>
<feature type="transmembrane region" description="Helical" evidence="9">
    <location>
        <begin position="377"/>
        <end position="396"/>
    </location>
</feature>
<dbReference type="PANTHER" id="PTHR42718">
    <property type="entry name" value="MAJOR FACILITATOR SUPERFAMILY MULTIDRUG TRANSPORTER MFSC"/>
    <property type="match status" value="1"/>
</dbReference>
<organism evidence="11 12">
    <name type="scientific">Streptomyces virginiae</name>
    <name type="common">Streptomyces cinnamonensis</name>
    <dbReference type="NCBI Taxonomy" id="1961"/>
    <lineage>
        <taxon>Bacteria</taxon>
        <taxon>Bacillati</taxon>
        <taxon>Actinomycetota</taxon>
        <taxon>Actinomycetes</taxon>
        <taxon>Kitasatosporales</taxon>
        <taxon>Streptomycetaceae</taxon>
        <taxon>Streptomyces</taxon>
    </lineage>
</organism>
<feature type="transmembrane region" description="Helical" evidence="9">
    <location>
        <begin position="127"/>
        <end position="145"/>
    </location>
</feature>
<dbReference type="AlphaFoldDB" id="A0A0L8M460"/>
<protein>
    <recommendedName>
        <fullName evidence="10">Major facilitator superfamily (MFS) profile domain-containing protein</fullName>
    </recommendedName>
</protein>
<feature type="transmembrane region" description="Helical" evidence="9">
    <location>
        <begin position="219"/>
        <end position="239"/>
    </location>
</feature>
<keyword evidence="5 9" id="KW-1133">Transmembrane helix</keyword>
<gene>
    <name evidence="11" type="ORF">ADK75_32870</name>
</gene>
<evidence type="ECO:0000256" key="5">
    <source>
        <dbReference type="ARBA" id="ARBA00022989"/>
    </source>
</evidence>
<evidence type="ECO:0000256" key="3">
    <source>
        <dbReference type="ARBA" id="ARBA00022475"/>
    </source>
</evidence>
<feature type="transmembrane region" description="Helical" evidence="9">
    <location>
        <begin position="251"/>
        <end position="268"/>
    </location>
</feature>
<evidence type="ECO:0000256" key="4">
    <source>
        <dbReference type="ARBA" id="ARBA00022692"/>
    </source>
</evidence>
<dbReference type="PATRIC" id="fig|1961.12.peg.7258"/>